<keyword evidence="10" id="KW-1185">Reference proteome</keyword>
<dbReference type="Proteomes" id="UP000007879">
    <property type="component" value="Unassembled WGS sequence"/>
</dbReference>
<sequence>MAATILSSKLFSYNVLDIKDDLDERLEKCHKELSSVTSSLRETELYEKLNQKVCQSARDHEDTTLALLFMILTDSNLAPKSYSTLTMITRDSMTVVIHITELLILEKLPRLLETTKSQLLWLTRELIQTGVSGADRLCFAFLKQMPAGSAASSDVWLAENLLHLFMDNNDWLYNLSPLVMSVVYTYLSILPSHLNVNELTSLKDLEISLIISLIRNKFIDCIQIGRDLLRLLQNVTCIPEFTQLWNEIINQPTALDPTFTGVGQIFSKRTSRRFVAGRIVTDSEIKMNFLLSKVKFGQHKRYQEWFSRKYLSSPESLSVIPELIRFVCCVIHPPNEVLGSDILPRWAFIGWLLSLTQSNPVLSSNSKLSLFYDWLCYSPDTDNIMNIEPAVLLMYHSLHSHTQITSSLLDFLCRLSNSFSPQYNASHGIQNAFKDIAKKGVIQSLDALLSSPKLDKDLIKLLKATFPDLYNHGSSNVKERSEEEDERREEETERERGKGDDEDQDLQLVIAADEETNDQIDTEDDCWSIVSRLPVILIEKMEEFRAKSDSVPLLQEILTLLGTTCNESIGDITGPLTHCMAEELEQPFTEGSTVHTLCSNNNVELISLMMKGDHGKLGYHLVVHLYHNNSISQYSSYCSDINLHLLQDLKVLAENDSELFFEMLPSLYGEFNEVLIGSSEMINIIVSHTDPYQLNKLIFQLSLNKLTIFGKQKIIDLMSSTLQWDSFEQFCVWQLLNAEGIETHVIVSFLRLITSPSDHPEAVSGSLLYLKQEPSIPSAVGNLLSLPLATHGDIVTAVLSHWINSKPNKIAKFTDYCFNKVLKLSDPLPTITLMLHHLENVLQHVSTVQDIFKGSDSILSHSLDKLFNKHQILKQRHPSIVSAIKETLSSHKKNEKRRSSTDSEDIIRIKKRRIITLDELSD</sequence>
<evidence type="ECO:0008006" key="11">
    <source>
        <dbReference type="Google" id="ProtNLM"/>
    </source>
</evidence>
<organism evidence="9">
    <name type="scientific">Amphimedon queenslandica</name>
    <name type="common">Sponge</name>
    <dbReference type="NCBI Taxonomy" id="400682"/>
    <lineage>
        <taxon>Eukaryota</taxon>
        <taxon>Metazoa</taxon>
        <taxon>Porifera</taxon>
        <taxon>Demospongiae</taxon>
        <taxon>Heteroscleromorpha</taxon>
        <taxon>Haplosclerida</taxon>
        <taxon>Niphatidae</taxon>
        <taxon>Amphimedon</taxon>
    </lineage>
</organism>
<reference evidence="10" key="1">
    <citation type="journal article" date="2010" name="Nature">
        <title>The Amphimedon queenslandica genome and the evolution of animal complexity.</title>
        <authorList>
            <person name="Srivastava M."/>
            <person name="Simakov O."/>
            <person name="Chapman J."/>
            <person name="Fahey B."/>
            <person name="Gauthier M.E."/>
            <person name="Mitros T."/>
            <person name="Richards G.S."/>
            <person name="Conaco C."/>
            <person name="Dacre M."/>
            <person name="Hellsten U."/>
            <person name="Larroux C."/>
            <person name="Putnam N.H."/>
            <person name="Stanke M."/>
            <person name="Adamska M."/>
            <person name="Darling A."/>
            <person name="Degnan S.M."/>
            <person name="Oakley T.H."/>
            <person name="Plachetzki D.C."/>
            <person name="Zhai Y."/>
            <person name="Adamski M."/>
            <person name="Calcino A."/>
            <person name="Cummins S.F."/>
            <person name="Goodstein D.M."/>
            <person name="Harris C."/>
            <person name="Jackson D.J."/>
            <person name="Leys S.P."/>
            <person name="Shu S."/>
            <person name="Woodcroft B.J."/>
            <person name="Vervoort M."/>
            <person name="Kosik K.S."/>
            <person name="Manning G."/>
            <person name="Degnan B.M."/>
            <person name="Rokhsar D.S."/>
        </authorList>
    </citation>
    <scope>NUCLEOTIDE SEQUENCE [LARGE SCALE GENOMIC DNA]</scope>
</reference>
<evidence type="ECO:0000256" key="2">
    <source>
        <dbReference type="ARBA" id="ARBA00004496"/>
    </source>
</evidence>
<evidence type="ECO:0000256" key="5">
    <source>
        <dbReference type="ARBA" id="ARBA00023242"/>
    </source>
</evidence>
<dbReference type="GO" id="GO:0005737">
    <property type="term" value="C:cytoplasm"/>
    <property type="evidence" value="ECO:0007669"/>
    <property type="project" value="UniProtKB-SubCell"/>
</dbReference>
<dbReference type="KEGG" id="aqu:100639176"/>
<dbReference type="eggNOG" id="KOG4262">
    <property type="taxonomic scope" value="Eukaryota"/>
</dbReference>
<feature type="domain" description="Ints3-like C-terminal" evidence="8">
    <location>
        <begin position="610"/>
        <end position="852"/>
    </location>
</feature>
<evidence type="ECO:0000256" key="3">
    <source>
        <dbReference type="ARBA" id="ARBA00006130"/>
    </source>
</evidence>
<gene>
    <name evidence="9" type="primary">100639176</name>
</gene>
<dbReference type="OrthoDB" id="10067569at2759"/>
<name>A0A1X7VV48_AMPQE</name>
<dbReference type="PANTHER" id="PTHR13587">
    <property type="entry name" value="INTEGRATOR COMPLEX SUBUNIT 3"/>
    <property type="match status" value="1"/>
</dbReference>
<dbReference type="STRING" id="400682.A0A1X7VV48"/>
<evidence type="ECO:0000313" key="9">
    <source>
        <dbReference type="EnsemblMetazoa" id="Aqu2.1.43745_001"/>
    </source>
</evidence>
<feature type="region of interest" description="Disordered" evidence="6">
    <location>
        <begin position="473"/>
        <end position="505"/>
    </location>
</feature>
<dbReference type="InterPro" id="IPR019333">
    <property type="entry name" value="INTS3_N"/>
</dbReference>
<accession>A0A1X7VV48</accession>
<comment type="similarity">
    <text evidence="3">Belongs to the Integrator subunit 3 family.</text>
</comment>
<evidence type="ECO:0000256" key="1">
    <source>
        <dbReference type="ARBA" id="ARBA00004123"/>
    </source>
</evidence>
<dbReference type="GO" id="GO:0005634">
    <property type="term" value="C:nucleus"/>
    <property type="evidence" value="ECO:0007669"/>
    <property type="project" value="UniProtKB-SubCell"/>
</dbReference>
<dbReference type="InterPro" id="IPR045334">
    <property type="entry name" value="INTS3"/>
</dbReference>
<keyword evidence="4" id="KW-0963">Cytoplasm</keyword>
<evidence type="ECO:0000313" key="10">
    <source>
        <dbReference type="Proteomes" id="UP000007879"/>
    </source>
</evidence>
<keyword evidence="5" id="KW-0539">Nucleus</keyword>
<dbReference type="InterPro" id="IPR056518">
    <property type="entry name" value="HEAT_Ints3_C"/>
</dbReference>
<reference evidence="9" key="2">
    <citation type="submission" date="2017-05" db="UniProtKB">
        <authorList>
            <consortium name="EnsemblMetazoa"/>
        </authorList>
    </citation>
    <scope>IDENTIFICATION</scope>
</reference>
<dbReference type="EnsemblMetazoa" id="XM_003382678.2">
    <property type="protein sequence ID" value="XP_003382726.1"/>
    <property type="gene ID" value="LOC100639176"/>
</dbReference>
<comment type="subcellular location">
    <subcellularLocation>
        <location evidence="2">Cytoplasm</location>
    </subcellularLocation>
    <subcellularLocation>
        <location evidence="1">Nucleus</location>
    </subcellularLocation>
</comment>
<evidence type="ECO:0000256" key="6">
    <source>
        <dbReference type="SAM" id="MobiDB-lite"/>
    </source>
</evidence>
<protein>
    <recommendedName>
        <fullName evidence="11">SOSS complex subunit A homolog</fullName>
    </recommendedName>
</protein>
<dbReference type="PANTHER" id="PTHR13587:SF7">
    <property type="entry name" value="INTEGRATOR COMPLEX SUBUNIT 3"/>
    <property type="match status" value="1"/>
</dbReference>
<dbReference type="Pfam" id="PF10189">
    <property type="entry name" value="Ints3_N"/>
    <property type="match status" value="1"/>
</dbReference>
<evidence type="ECO:0000259" key="8">
    <source>
        <dbReference type="Pfam" id="PF24566"/>
    </source>
</evidence>
<feature type="domain" description="Integrator complex subunit 3 N-terminal" evidence="7">
    <location>
        <begin position="59"/>
        <end position="463"/>
    </location>
</feature>
<evidence type="ECO:0000259" key="7">
    <source>
        <dbReference type="Pfam" id="PF10189"/>
    </source>
</evidence>
<proteinExistence type="inferred from homology"/>
<dbReference type="InParanoid" id="A0A1X7VV48"/>
<feature type="compositionally biased region" description="Basic and acidic residues" evidence="6">
    <location>
        <begin position="489"/>
        <end position="499"/>
    </location>
</feature>
<dbReference type="EnsemblMetazoa" id="Aqu2.1.43745_001">
    <property type="protein sequence ID" value="Aqu2.1.43745_001"/>
    <property type="gene ID" value="Aqu2.1.43745"/>
</dbReference>
<evidence type="ECO:0000256" key="4">
    <source>
        <dbReference type="ARBA" id="ARBA00022490"/>
    </source>
</evidence>
<dbReference type="Pfam" id="PF24566">
    <property type="entry name" value="HEAT_Ints3_C"/>
    <property type="match status" value="1"/>
</dbReference>
<dbReference type="AlphaFoldDB" id="A0A1X7VV48"/>